<dbReference type="PANTHER" id="PTHR24321:SF8">
    <property type="entry name" value="ESTRADIOL 17-BETA-DEHYDROGENASE 8-RELATED"/>
    <property type="match status" value="1"/>
</dbReference>
<dbReference type="Gene3D" id="3.40.50.720">
    <property type="entry name" value="NAD(P)-binding Rossmann-like Domain"/>
    <property type="match status" value="1"/>
</dbReference>
<organism evidence="3 4">
    <name type="scientific">Ophiobolus disseminans</name>
    <dbReference type="NCBI Taxonomy" id="1469910"/>
    <lineage>
        <taxon>Eukaryota</taxon>
        <taxon>Fungi</taxon>
        <taxon>Dikarya</taxon>
        <taxon>Ascomycota</taxon>
        <taxon>Pezizomycotina</taxon>
        <taxon>Dothideomycetes</taxon>
        <taxon>Pleosporomycetidae</taxon>
        <taxon>Pleosporales</taxon>
        <taxon>Pleosporineae</taxon>
        <taxon>Phaeosphaeriaceae</taxon>
        <taxon>Ophiobolus</taxon>
    </lineage>
</organism>
<evidence type="ECO:0000313" key="4">
    <source>
        <dbReference type="Proteomes" id="UP000799424"/>
    </source>
</evidence>
<dbReference type="CDD" id="cd05233">
    <property type="entry name" value="SDR_c"/>
    <property type="match status" value="1"/>
</dbReference>
<dbReference type="Proteomes" id="UP000799424">
    <property type="component" value="Unassembled WGS sequence"/>
</dbReference>
<dbReference type="GO" id="GO:0016491">
    <property type="term" value="F:oxidoreductase activity"/>
    <property type="evidence" value="ECO:0007669"/>
    <property type="project" value="UniProtKB-KW"/>
</dbReference>
<gene>
    <name evidence="3" type="ORF">CC86DRAFT_322638</name>
</gene>
<comment type="similarity">
    <text evidence="1">Belongs to the short-chain dehydrogenases/reductases (SDR) family.</text>
</comment>
<name>A0A6A7A0M7_9PLEO</name>
<proteinExistence type="inferred from homology"/>
<dbReference type="InterPro" id="IPR002347">
    <property type="entry name" value="SDR_fam"/>
</dbReference>
<protein>
    <submittedName>
        <fullName evidence="3">NAD-P-binding protein</fullName>
    </submittedName>
</protein>
<dbReference type="AlphaFoldDB" id="A0A6A7A0M7"/>
<evidence type="ECO:0000313" key="3">
    <source>
        <dbReference type="EMBL" id="KAF2826880.1"/>
    </source>
</evidence>
<dbReference type="Pfam" id="PF13561">
    <property type="entry name" value="adh_short_C2"/>
    <property type="match status" value="1"/>
</dbReference>
<sequence length="281" mass="30109">MNGLSLDLGLAGRSVVITGGAGLIGRIVVDHFLAAGSNVSSLDITYPKSEPTHARPAFKAIHCDVSSEESVQQAFRQASTAHGPVEICIALASFDLSVLKPSSFAEASLSQLKRVLDVNITGTWLTARAWFQGLQQAKQDGTALQHPNLIMIGSESGHFGERQNAEYSLAKSAVQGGLLMSLRAEAPRVWQGARVNVVAPGPVETDRWHEECKQNTEQLYLEAQATTALCEPVPVKAVAMAILSLASHNFSSHVHGQVINVDGGKQGKIMWTKEEVAEHRG</sequence>
<keyword evidence="2" id="KW-0560">Oxidoreductase</keyword>
<reference evidence="3" key="1">
    <citation type="journal article" date="2020" name="Stud. Mycol.">
        <title>101 Dothideomycetes genomes: a test case for predicting lifestyles and emergence of pathogens.</title>
        <authorList>
            <person name="Haridas S."/>
            <person name="Albert R."/>
            <person name="Binder M."/>
            <person name="Bloem J."/>
            <person name="Labutti K."/>
            <person name="Salamov A."/>
            <person name="Andreopoulos B."/>
            <person name="Baker S."/>
            <person name="Barry K."/>
            <person name="Bills G."/>
            <person name="Bluhm B."/>
            <person name="Cannon C."/>
            <person name="Castanera R."/>
            <person name="Culley D."/>
            <person name="Daum C."/>
            <person name="Ezra D."/>
            <person name="Gonzalez J."/>
            <person name="Henrissat B."/>
            <person name="Kuo A."/>
            <person name="Liang C."/>
            <person name="Lipzen A."/>
            <person name="Lutzoni F."/>
            <person name="Magnuson J."/>
            <person name="Mondo S."/>
            <person name="Nolan M."/>
            <person name="Ohm R."/>
            <person name="Pangilinan J."/>
            <person name="Park H.-J."/>
            <person name="Ramirez L."/>
            <person name="Alfaro M."/>
            <person name="Sun H."/>
            <person name="Tritt A."/>
            <person name="Yoshinaga Y."/>
            <person name="Zwiers L.-H."/>
            <person name="Turgeon B."/>
            <person name="Goodwin S."/>
            <person name="Spatafora J."/>
            <person name="Crous P."/>
            <person name="Grigoriev I."/>
        </authorList>
    </citation>
    <scope>NUCLEOTIDE SEQUENCE</scope>
    <source>
        <strain evidence="3">CBS 113818</strain>
    </source>
</reference>
<dbReference type="PANTHER" id="PTHR24321">
    <property type="entry name" value="DEHYDROGENASES, SHORT CHAIN"/>
    <property type="match status" value="1"/>
</dbReference>
<evidence type="ECO:0000256" key="2">
    <source>
        <dbReference type="ARBA" id="ARBA00023002"/>
    </source>
</evidence>
<accession>A0A6A7A0M7</accession>
<dbReference type="PRINTS" id="PR00081">
    <property type="entry name" value="GDHRDH"/>
</dbReference>
<dbReference type="InterPro" id="IPR036291">
    <property type="entry name" value="NAD(P)-bd_dom_sf"/>
</dbReference>
<keyword evidence="4" id="KW-1185">Reference proteome</keyword>
<dbReference type="EMBL" id="MU006225">
    <property type="protein sequence ID" value="KAF2826880.1"/>
    <property type="molecule type" value="Genomic_DNA"/>
</dbReference>
<dbReference type="OrthoDB" id="10253736at2759"/>
<evidence type="ECO:0000256" key="1">
    <source>
        <dbReference type="ARBA" id="ARBA00006484"/>
    </source>
</evidence>
<dbReference type="SUPFAM" id="SSF51735">
    <property type="entry name" value="NAD(P)-binding Rossmann-fold domains"/>
    <property type="match status" value="1"/>
</dbReference>